<gene>
    <name evidence="1" type="ORF">P3T76_010321</name>
</gene>
<dbReference type="EMBL" id="JASMQC010000022">
    <property type="protein sequence ID" value="KAK1935626.1"/>
    <property type="molecule type" value="Genomic_DNA"/>
</dbReference>
<evidence type="ECO:0000313" key="1">
    <source>
        <dbReference type="EMBL" id="KAK1935626.1"/>
    </source>
</evidence>
<reference evidence="1" key="1">
    <citation type="submission" date="2023-08" db="EMBL/GenBank/DDBJ databases">
        <title>Reference Genome Resource for the Citrus Pathogen Phytophthora citrophthora.</title>
        <authorList>
            <person name="Moller H."/>
            <person name="Coetzee B."/>
            <person name="Rose L.J."/>
            <person name="Van Niekerk J.M."/>
        </authorList>
    </citation>
    <scope>NUCLEOTIDE SEQUENCE</scope>
    <source>
        <strain evidence="1">STE-U-9442</strain>
    </source>
</reference>
<dbReference type="Proteomes" id="UP001259832">
    <property type="component" value="Unassembled WGS sequence"/>
</dbReference>
<organism evidence="1 2">
    <name type="scientific">Phytophthora citrophthora</name>
    <dbReference type="NCBI Taxonomy" id="4793"/>
    <lineage>
        <taxon>Eukaryota</taxon>
        <taxon>Sar</taxon>
        <taxon>Stramenopiles</taxon>
        <taxon>Oomycota</taxon>
        <taxon>Peronosporomycetes</taxon>
        <taxon>Peronosporales</taxon>
        <taxon>Peronosporaceae</taxon>
        <taxon>Phytophthora</taxon>
    </lineage>
</organism>
<dbReference type="AlphaFoldDB" id="A0AAD9GC45"/>
<protein>
    <submittedName>
        <fullName evidence="1">Uncharacterized protein</fullName>
    </submittedName>
</protein>
<proteinExistence type="predicted"/>
<accession>A0AAD9GC45</accession>
<evidence type="ECO:0000313" key="2">
    <source>
        <dbReference type="Proteomes" id="UP001259832"/>
    </source>
</evidence>
<name>A0AAD9GC45_9STRA</name>
<keyword evidence="2" id="KW-1185">Reference proteome</keyword>
<sequence length="229" mass="23117">MDDLNSSQSTTAATSITSGVSSVGQAVSIQSSATTMPLPVAPTLVSTGTSAMNTAVSVVPAGYAASVVAFNGLPSSGVAPVLSACSGSGFRAGNASGVPNSGFSVRPSVPNVPNFSGACYNSGGFNFGANPSGQAAFTTGQAGFIGFGFPRAGLTTTPIKMDNVPKMKGSFDLYAVQLRAFLIRMDCWSVVDGIFDHSDPLLGASFSVRDNVVREAILSGVPAQDAEMI</sequence>
<comment type="caution">
    <text evidence="1">The sequence shown here is derived from an EMBL/GenBank/DDBJ whole genome shotgun (WGS) entry which is preliminary data.</text>
</comment>